<feature type="signal peptide" evidence="5">
    <location>
        <begin position="1"/>
        <end position="24"/>
    </location>
</feature>
<feature type="compositionally biased region" description="Acidic residues" evidence="4">
    <location>
        <begin position="989"/>
        <end position="1007"/>
    </location>
</feature>
<sequence length="1047" mass="110843">MRLAHGIATLTAATILAVSPTASAVQTPAAHARRPALEVATGAPVRVAGDLTWHRVPPQHGRAWSRLVAEMGPQTWAVWDRDTDVVRRIWGAGIAAPGTARSPIAAERLARAFLSRHVALLAPGASAADFTLVANVESGGMRTLGFVQRVRGVAVEGGQVSFRFRNDRLFMIGSEALPHVPAPAVRTVGAEQARGAAIAWLERDLSPGTVSFEGAHEAVVLPLVRGSKVEYRAVVPVELTTQAPLGRWRVYVDAATGEPVARRQTLLFAGGKVAYNAPLREPGGERQDWPANRASLTVAGVNATSSQTGDVMWNGNNAAQVTARATGTQVTVDNDAGAAATANLNLQPNQTAVWGAPNDELVDAQITTFVHANEVIEYVRQIDPNLDFLGQQLDAIVNINDSCNAYYDGNVNFFRQSNQCNNTGRVADIVYHEFGHGVHDHAIIQGVGNFDPSLSEGVSDYLAATIVDDPAMGIGFFLNDPGPLRHIDPNGSEAVWPDDIDGDTHITGLIIAGALWDLRKALIEDQGPGAVAQADHIYYESIRRAVDIPSMYFEALAADDDDGDLANGTPNKCLIDTAYAKHGLFKLGVDVEAPGVALPQLAEYTVSVGVEGGGGQCTGGMIESAELTWRLREQQDVGGVIAMDVAPDLITGKIPQQPAGSVVQYQVKITFQDATVLQYPENAADPFYEFFVGAVEEIYCTDFETDPATDGWTHGLTMGMQGEGADDWMWQEPLAPTSSGDPQAAYDGTRVFGNDLGGGNYNGTYQSDKTNYAESPVIDTTGYSQVRLQYRRWLNIEDGAFDRARIYANDAEVWTNFASPNMNDATTHHTDREWRFHDVDLTASVMNDAVTLKYELRSDQGLEMGGWTLDALCVVGVVDAPAAICGDGIVSAGEECDDGANNSDVEADACRTDCTQASCGDGVVDGGEDCDDGNNEAGDGCEANCLAGGDPTTTSGGDSDSDGSSGQVPTTGGPGETTGEQPGTSDTEPGGDTETTDATETDGDTDSDSGGAASDESGCGCRQDAPGGFGLSALTLLLLTLRRRRSR</sequence>
<dbReference type="InterPro" id="IPR011936">
    <property type="entry name" value="Myxo_disulph_rpt"/>
</dbReference>
<evidence type="ECO:0008006" key="8">
    <source>
        <dbReference type="Google" id="ProtNLM"/>
    </source>
</evidence>
<evidence type="ECO:0000313" key="7">
    <source>
        <dbReference type="Proteomes" id="UP001164459"/>
    </source>
</evidence>
<keyword evidence="1 5" id="KW-0732">Signal</keyword>
<evidence type="ECO:0000313" key="6">
    <source>
        <dbReference type="EMBL" id="WAS91032.1"/>
    </source>
</evidence>
<dbReference type="Gene3D" id="3.10.170.10">
    <property type="match status" value="1"/>
</dbReference>
<evidence type="ECO:0000256" key="3">
    <source>
        <dbReference type="ARBA" id="ARBA00023157"/>
    </source>
</evidence>
<evidence type="ECO:0000256" key="5">
    <source>
        <dbReference type="SAM" id="SignalP"/>
    </source>
</evidence>
<feature type="chain" id="PRO_5047351781" description="Myxococcus cysteine-rich repeat-containing protein" evidence="5">
    <location>
        <begin position="25"/>
        <end position="1047"/>
    </location>
</feature>
<protein>
    <recommendedName>
        <fullName evidence="8">Myxococcus cysteine-rich repeat-containing protein</fullName>
    </recommendedName>
</protein>
<evidence type="ECO:0000256" key="1">
    <source>
        <dbReference type="ARBA" id="ARBA00022729"/>
    </source>
</evidence>
<evidence type="ECO:0000256" key="2">
    <source>
        <dbReference type="ARBA" id="ARBA00022737"/>
    </source>
</evidence>
<keyword evidence="7" id="KW-1185">Reference proteome</keyword>
<evidence type="ECO:0000256" key="4">
    <source>
        <dbReference type="SAM" id="MobiDB-lite"/>
    </source>
</evidence>
<name>A0ABY7GVP9_9BACT</name>
<accession>A0ABY7GVP9</accession>
<dbReference type="RefSeq" id="WP_269033391.1">
    <property type="nucleotide sequence ID" value="NZ_CP114040.1"/>
</dbReference>
<reference evidence="6" key="1">
    <citation type="submission" date="2022-11" db="EMBL/GenBank/DDBJ databases">
        <title>Minimal conservation of predation-associated metabolite biosynthetic gene clusters underscores biosynthetic potential of Myxococcota including descriptions for ten novel species: Archangium lansinium sp. nov., Myxococcus landrumus sp. nov., Nannocystis bai.</title>
        <authorList>
            <person name="Ahearne A."/>
            <person name="Stevens C."/>
            <person name="Dowd S."/>
        </authorList>
    </citation>
    <scope>NUCLEOTIDE SEQUENCE</scope>
    <source>
        <strain evidence="6">Fl3</strain>
    </source>
</reference>
<keyword evidence="3" id="KW-1015">Disulfide bond</keyword>
<dbReference type="NCBIfam" id="TIGR02232">
    <property type="entry name" value="myxo_disulf_rpt"/>
    <property type="match status" value="1"/>
</dbReference>
<feature type="compositionally biased region" description="Low complexity" evidence="4">
    <location>
        <begin position="1008"/>
        <end position="1018"/>
    </location>
</feature>
<feature type="region of interest" description="Disordered" evidence="4">
    <location>
        <begin position="952"/>
        <end position="1031"/>
    </location>
</feature>
<dbReference type="SUPFAM" id="SSF55486">
    <property type="entry name" value="Metalloproteases ('zincins'), catalytic domain"/>
    <property type="match status" value="1"/>
</dbReference>
<gene>
    <name evidence="6" type="ORF">O0S08_33000</name>
</gene>
<organism evidence="6 7">
    <name type="scientific">Nannocystis punicea</name>
    <dbReference type="NCBI Taxonomy" id="2995304"/>
    <lineage>
        <taxon>Bacteria</taxon>
        <taxon>Pseudomonadati</taxon>
        <taxon>Myxococcota</taxon>
        <taxon>Polyangia</taxon>
        <taxon>Nannocystales</taxon>
        <taxon>Nannocystaceae</taxon>
        <taxon>Nannocystis</taxon>
    </lineage>
</organism>
<feature type="compositionally biased region" description="Low complexity" evidence="4">
    <location>
        <begin position="952"/>
        <end position="988"/>
    </location>
</feature>
<keyword evidence="2" id="KW-0677">Repeat</keyword>
<proteinExistence type="predicted"/>
<dbReference type="Proteomes" id="UP001164459">
    <property type="component" value="Chromosome"/>
</dbReference>
<dbReference type="EMBL" id="CP114040">
    <property type="protein sequence ID" value="WAS91032.1"/>
    <property type="molecule type" value="Genomic_DNA"/>
</dbReference>